<proteinExistence type="predicted"/>
<dbReference type="Pfam" id="PF20169">
    <property type="entry name" value="DUF6537"/>
    <property type="match status" value="1"/>
</dbReference>
<name>A0A418VH03_RHOPL</name>
<dbReference type="Proteomes" id="UP000285523">
    <property type="component" value="Unassembled WGS sequence"/>
</dbReference>
<gene>
    <name evidence="2" type="ORF">D4Q52_09615</name>
</gene>
<evidence type="ECO:0000313" key="2">
    <source>
        <dbReference type="EMBL" id="RJF75427.1"/>
    </source>
</evidence>
<organism evidence="2 3">
    <name type="scientific">Rhodopseudomonas palustris</name>
    <dbReference type="NCBI Taxonomy" id="1076"/>
    <lineage>
        <taxon>Bacteria</taxon>
        <taxon>Pseudomonadati</taxon>
        <taxon>Pseudomonadota</taxon>
        <taxon>Alphaproteobacteria</taxon>
        <taxon>Hyphomicrobiales</taxon>
        <taxon>Nitrobacteraceae</taxon>
        <taxon>Rhodopseudomonas</taxon>
    </lineage>
</organism>
<protein>
    <recommendedName>
        <fullName evidence="1">DUF6537 domain-containing protein</fullName>
    </recommendedName>
</protein>
<feature type="domain" description="DUF6537" evidence="1">
    <location>
        <begin position="36"/>
        <end position="237"/>
    </location>
</feature>
<accession>A0A418VH03</accession>
<dbReference type="AlphaFoldDB" id="A0A418VH03"/>
<comment type="caution">
    <text evidence="2">The sequence shown here is derived from an EMBL/GenBank/DDBJ whole genome shotgun (WGS) entry which is preliminary data.</text>
</comment>
<dbReference type="OrthoDB" id="1490270at2"/>
<sequence>MVGYVDAMRSTLAEIIGERDRVVALQLPAGLSPAMQALVSDAVEQLVVYQGRRHALLYLERIARFARRPDVDEDLLHEIARLMLARMTYEDPFRLAQLALIEARIGPDGVARVRVDRKCRFRMDEWVSALPVVLARPLLRLLGALGWQHIHLKMRFNATDWLGIRRLRMEAWLRRWRMLSIRYAQERTFVERWLHMIDRCLAKRPEAVWAVVQSATMIGGYGDAYRYGLANWTLIIDSLVKPVFAGTLAVDDLPAAIAEARAAAVPDRRQTALKRCLAAIRDGGDATAVEGSVPTR</sequence>
<dbReference type="EMBL" id="QYYD01000008">
    <property type="protein sequence ID" value="RJF75427.1"/>
    <property type="molecule type" value="Genomic_DNA"/>
</dbReference>
<dbReference type="InterPro" id="IPR046667">
    <property type="entry name" value="DUF6537"/>
</dbReference>
<evidence type="ECO:0000259" key="1">
    <source>
        <dbReference type="Pfam" id="PF20169"/>
    </source>
</evidence>
<reference evidence="2 3" key="1">
    <citation type="submission" date="2018-09" db="EMBL/GenBank/DDBJ databases">
        <title>Draft genome sequence of Rhodopseudomonas palustris 2.1.18.</title>
        <authorList>
            <person name="Robertson S.L."/>
            <person name="Meyer T.E."/>
            <person name="Kyndt J.A."/>
        </authorList>
    </citation>
    <scope>NUCLEOTIDE SEQUENCE [LARGE SCALE GENOMIC DNA]</scope>
    <source>
        <strain evidence="2 3">2.1.18</strain>
    </source>
</reference>
<dbReference type="RefSeq" id="WP_119856330.1">
    <property type="nucleotide sequence ID" value="NZ_QYYD01000008.1"/>
</dbReference>
<evidence type="ECO:0000313" key="3">
    <source>
        <dbReference type="Proteomes" id="UP000285523"/>
    </source>
</evidence>